<proteinExistence type="predicted"/>
<sequence>MAKVQSQDAENSDPPNDDRDSAILHELRGLRKEHAEPVAVAVADNKRALARLECRYVTELFGGETYVSCSVVLPALCHLCRTMEVSDKNLAYIGKFKTAFKKDLFSIRPTLQGLEKGDGEAVWTSLQALLENKPSTATPEPVEKPPEKRSLLLFASDTDSDDDMVEPSRALNHYKAEPTISMEEFCLQWWKTHAGAINSCLSWLPLQDLFLLRDFFHLQ</sequence>
<reference evidence="2" key="1">
    <citation type="submission" date="2021-05" db="EMBL/GenBank/DDBJ databases">
        <authorList>
            <person name="Tigano A."/>
        </authorList>
    </citation>
    <scope>NUCLEOTIDE SEQUENCE</scope>
</reference>
<dbReference type="EMBL" id="CAJRST010039777">
    <property type="protein sequence ID" value="CAG6016234.1"/>
    <property type="molecule type" value="Genomic_DNA"/>
</dbReference>
<accession>A0A8S4BTC4</accession>
<name>A0A8S4BTC4_9TELE</name>
<dbReference type="Proteomes" id="UP000677803">
    <property type="component" value="Unassembled WGS sequence"/>
</dbReference>
<organism evidence="2 3">
    <name type="scientific">Menidia menidia</name>
    <name type="common">Atlantic silverside</name>
    <dbReference type="NCBI Taxonomy" id="238744"/>
    <lineage>
        <taxon>Eukaryota</taxon>
        <taxon>Metazoa</taxon>
        <taxon>Chordata</taxon>
        <taxon>Craniata</taxon>
        <taxon>Vertebrata</taxon>
        <taxon>Euteleostomi</taxon>
        <taxon>Actinopterygii</taxon>
        <taxon>Neopterygii</taxon>
        <taxon>Teleostei</taxon>
        <taxon>Neoteleostei</taxon>
        <taxon>Acanthomorphata</taxon>
        <taxon>Ovalentaria</taxon>
        <taxon>Atherinomorphae</taxon>
        <taxon>Atheriniformes</taxon>
        <taxon>Atherinopsidae</taxon>
        <taxon>Menidiinae</taxon>
        <taxon>Menidia</taxon>
    </lineage>
</organism>
<comment type="caution">
    <text evidence="2">The sequence shown here is derived from an EMBL/GenBank/DDBJ whole genome shotgun (WGS) entry which is preliminary data.</text>
</comment>
<feature type="non-terminal residue" evidence="2">
    <location>
        <position position="219"/>
    </location>
</feature>
<feature type="region of interest" description="Disordered" evidence="1">
    <location>
        <begin position="1"/>
        <end position="21"/>
    </location>
</feature>
<gene>
    <name evidence="2" type="ORF">MMEN_LOCUS20280</name>
</gene>
<evidence type="ECO:0000313" key="2">
    <source>
        <dbReference type="EMBL" id="CAG6016234.1"/>
    </source>
</evidence>
<keyword evidence="3" id="KW-1185">Reference proteome</keyword>
<protein>
    <submittedName>
        <fullName evidence="2">(Atlantic silverside) hypothetical protein</fullName>
    </submittedName>
</protein>
<evidence type="ECO:0000313" key="3">
    <source>
        <dbReference type="Proteomes" id="UP000677803"/>
    </source>
</evidence>
<evidence type="ECO:0000256" key="1">
    <source>
        <dbReference type="SAM" id="MobiDB-lite"/>
    </source>
</evidence>
<dbReference type="OrthoDB" id="10046500at2759"/>
<dbReference type="AlphaFoldDB" id="A0A8S4BTC4"/>